<evidence type="ECO:0000313" key="2">
    <source>
        <dbReference type="EMBL" id="MEA9356469.1"/>
    </source>
</evidence>
<accession>A0ABU5VTU0</accession>
<protein>
    <submittedName>
        <fullName evidence="2">DUF4423 domain-containing protein</fullName>
    </submittedName>
</protein>
<dbReference type="RefSeq" id="WP_323576169.1">
    <property type="nucleotide sequence ID" value="NZ_JAYGJQ010000001.1"/>
</dbReference>
<evidence type="ECO:0000313" key="3">
    <source>
        <dbReference type="Proteomes" id="UP001302274"/>
    </source>
</evidence>
<name>A0ABU5VTU0_9BACT</name>
<proteinExistence type="predicted"/>
<feature type="domain" description="DUF4423" evidence="1">
    <location>
        <begin position="113"/>
        <end position="269"/>
    </location>
</feature>
<gene>
    <name evidence="2" type="ORF">SHI21_09655</name>
</gene>
<organism evidence="2 3">
    <name type="scientific">Bacteriovorax antarcticus</name>
    <dbReference type="NCBI Taxonomy" id="3088717"/>
    <lineage>
        <taxon>Bacteria</taxon>
        <taxon>Pseudomonadati</taxon>
        <taxon>Bdellovibrionota</taxon>
        <taxon>Bacteriovoracia</taxon>
        <taxon>Bacteriovoracales</taxon>
        <taxon>Bacteriovoracaceae</taxon>
        <taxon>Bacteriovorax</taxon>
    </lineage>
</organism>
<dbReference type="Proteomes" id="UP001302274">
    <property type="component" value="Unassembled WGS sequence"/>
</dbReference>
<evidence type="ECO:0000259" key="1">
    <source>
        <dbReference type="Pfam" id="PF14394"/>
    </source>
</evidence>
<dbReference type="Pfam" id="PF14394">
    <property type="entry name" value="DUF4423"/>
    <property type="match status" value="1"/>
</dbReference>
<dbReference type="EMBL" id="JAYGJQ010000001">
    <property type="protein sequence ID" value="MEA9356469.1"/>
    <property type="molecule type" value="Genomic_DNA"/>
</dbReference>
<reference evidence="2 3" key="1">
    <citation type="submission" date="2023-11" db="EMBL/GenBank/DDBJ databases">
        <title>A Novel Polar Bacteriovorax (B. antarcticus) Isolated from the Biocrust in Antarctica.</title>
        <authorList>
            <person name="Mun W."/>
            <person name="Choi S.Y."/>
            <person name="Mitchell R.J."/>
        </authorList>
    </citation>
    <scope>NUCLEOTIDE SEQUENCE [LARGE SCALE GENOMIC DNA]</scope>
    <source>
        <strain evidence="2 3">PP10</strain>
    </source>
</reference>
<dbReference type="InterPro" id="IPR025537">
    <property type="entry name" value="DUF4423"/>
</dbReference>
<keyword evidence="3" id="KW-1185">Reference proteome</keyword>
<sequence length="269" mass="30988">MNASIFEFSHYKTYLNEKIKSMPSKGRGQKLKMAEFLNCQNTYISQVLNTETNFTLEQGSKLNTFFDHSKEESRYFLLLIHLERAGSEDLKTFYKNEIDELIIKNSDLKKRTNVKASLKIVDQEIYYSSWIYSAVHILVTIKEFQSAGAISRKLNLSKDKILDVLEFLTSTGLVAKTGNTYSIGVTRIHLSKDSPHIQRHHSNWRMKALQAIDVNEPGNLHFSNVVSISEKDIVKVREIFIKAIDEARKIVKDSPEEKLQSICVDFFEV</sequence>
<comment type="caution">
    <text evidence="2">The sequence shown here is derived from an EMBL/GenBank/DDBJ whole genome shotgun (WGS) entry which is preliminary data.</text>
</comment>